<accession>A0AAD5H832</accession>
<dbReference type="EMBL" id="JADXDR010000043">
    <property type="protein sequence ID" value="KAI7843097.1"/>
    <property type="molecule type" value="Genomic_DNA"/>
</dbReference>
<dbReference type="Proteomes" id="UP001205105">
    <property type="component" value="Unassembled WGS sequence"/>
</dbReference>
<name>A0AAD5H832_9CHLO</name>
<reference evidence="1" key="1">
    <citation type="submission" date="2020-11" db="EMBL/GenBank/DDBJ databases">
        <title>Chlorella ohadii genome sequencing and assembly.</title>
        <authorList>
            <person name="Murik O."/>
            <person name="Treves H."/>
            <person name="Kedem I."/>
            <person name="Shotland Y."/>
            <person name="Kaplan A."/>
        </authorList>
    </citation>
    <scope>NUCLEOTIDE SEQUENCE</scope>
    <source>
        <strain evidence="1">1</strain>
    </source>
</reference>
<comment type="caution">
    <text evidence="1">The sequence shown here is derived from an EMBL/GenBank/DDBJ whole genome shotgun (WGS) entry which is preliminary data.</text>
</comment>
<gene>
    <name evidence="1" type="ORF">COHA_003268</name>
</gene>
<proteinExistence type="predicted"/>
<dbReference type="AlphaFoldDB" id="A0AAD5H832"/>
<keyword evidence="2" id="KW-1185">Reference proteome</keyword>
<evidence type="ECO:0000313" key="2">
    <source>
        <dbReference type="Proteomes" id="UP001205105"/>
    </source>
</evidence>
<protein>
    <submittedName>
        <fullName evidence="1">Uncharacterized protein</fullName>
    </submittedName>
</protein>
<evidence type="ECO:0000313" key="1">
    <source>
        <dbReference type="EMBL" id="KAI7843097.1"/>
    </source>
</evidence>
<sequence length="140" mass="15741">MDAMRIGGIQKHCALNLLRGLQIAAGPNEGELEVAHLTPSWVMKHFTLSERFKAGSETSMSRRDMRRGEQRAVALALEPDHLHVDIRWQGQLPAGRVEERYVINSSGQLEVHSVMQIEGHQAIPIRMVYNRAEGKVHIEG</sequence>
<organism evidence="1 2">
    <name type="scientific">Chlorella ohadii</name>
    <dbReference type="NCBI Taxonomy" id="2649997"/>
    <lineage>
        <taxon>Eukaryota</taxon>
        <taxon>Viridiplantae</taxon>
        <taxon>Chlorophyta</taxon>
        <taxon>core chlorophytes</taxon>
        <taxon>Trebouxiophyceae</taxon>
        <taxon>Chlorellales</taxon>
        <taxon>Chlorellaceae</taxon>
        <taxon>Chlorella clade</taxon>
        <taxon>Chlorella</taxon>
    </lineage>
</organism>